<gene>
    <name evidence="2" type="ORF">MONAX_5E037464</name>
</gene>
<dbReference type="EMBL" id="CABDUW010001857">
    <property type="protein sequence ID" value="VTJ84341.1"/>
    <property type="molecule type" value="Genomic_DNA"/>
</dbReference>
<feature type="region of interest" description="Disordered" evidence="1">
    <location>
        <begin position="57"/>
        <end position="103"/>
    </location>
</feature>
<protein>
    <submittedName>
        <fullName evidence="2">Uncharacterized protein</fullName>
    </submittedName>
</protein>
<proteinExistence type="predicted"/>
<sequence>MHNAAARRLMMFIQTYYTDGTGPTFRTERKEDEEGARPARPSPAAFLRCNLDLTPASLARRSRGRPAGAGRGDAPPVPASPLACRRGLPEAPTAPPRARTHSPEMYRQVAAPGQPWLWKYFKCLELLFDRRGAGHGDGEQQGLCTEMWRCIRGGPPLARGRAENWRLPGLWPS</sequence>
<dbReference type="AlphaFoldDB" id="A0A5E4CTJ9"/>
<comment type="caution">
    <text evidence="2">The sequence shown here is derived from an EMBL/GenBank/DDBJ whole genome shotgun (WGS) entry which is preliminary data.</text>
</comment>
<evidence type="ECO:0000256" key="1">
    <source>
        <dbReference type="SAM" id="MobiDB-lite"/>
    </source>
</evidence>
<name>A0A5E4CTJ9_MARMO</name>
<feature type="region of interest" description="Disordered" evidence="1">
    <location>
        <begin position="20"/>
        <end position="45"/>
    </location>
</feature>
<evidence type="ECO:0000313" key="2">
    <source>
        <dbReference type="EMBL" id="VTJ84341.1"/>
    </source>
</evidence>
<reference evidence="2" key="1">
    <citation type="submission" date="2019-04" db="EMBL/GenBank/DDBJ databases">
        <authorList>
            <person name="Alioto T."/>
            <person name="Alioto T."/>
        </authorList>
    </citation>
    <scope>NUCLEOTIDE SEQUENCE [LARGE SCALE GENOMIC DNA]</scope>
</reference>
<feature type="compositionally biased region" description="Basic and acidic residues" evidence="1">
    <location>
        <begin position="26"/>
        <end position="37"/>
    </location>
</feature>
<accession>A0A5E4CTJ9</accession>
<organism evidence="2">
    <name type="scientific">Marmota monax</name>
    <name type="common">Woodchuck</name>
    <dbReference type="NCBI Taxonomy" id="9995"/>
    <lineage>
        <taxon>Eukaryota</taxon>
        <taxon>Metazoa</taxon>
        <taxon>Chordata</taxon>
        <taxon>Craniata</taxon>
        <taxon>Vertebrata</taxon>
        <taxon>Euteleostomi</taxon>
        <taxon>Mammalia</taxon>
        <taxon>Eutheria</taxon>
        <taxon>Euarchontoglires</taxon>
        <taxon>Glires</taxon>
        <taxon>Rodentia</taxon>
        <taxon>Sciuromorpha</taxon>
        <taxon>Sciuridae</taxon>
        <taxon>Xerinae</taxon>
        <taxon>Marmotini</taxon>
        <taxon>Marmota</taxon>
    </lineage>
</organism>
<feature type="compositionally biased region" description="Low complexity" evidence="1">
    <location>
        <begin position="57"/>
        <end position="74"/>
    </location>
</feature>